<reference evidence="6 7" key="1">
    <citation type="journal article" date="2013" name="ISME J.">
        <title>Comparative genomics of pathogenic lineages of Vibrio nigripulchritudo identifies virulence-associated traits.</title>
        <authorList>
            <person name="Goudenege D."/>
            <person name="Labreuche Y."/>
            <person name="Krin E."/>
            <person name="Ansquer D."/>
            <person name="Mangenot S."/>
            <person name="Calteau A."/>
            <person name="Medigue C."/>
            <person name="Mazel D."/>
            <person name="Polz M.F."/>
            <person name="Le Roux F."/>
        </authorList>
    </citation>
    <scope>NUCLEOTIDE SEQUENCE [LARGE SCALE GENOMIC DNA]</scope>
    <source>
        <strain evidence="7">SnF1</strain>
    </source>
</reference>
<dbReference type="KEGG" id="vni:VIBNI_A1668"/>
<evidence type="ECO:0000313" key="6">
    <source>
        <dbReference type="EMBL" id="CCO57777.1"/>
    </source>
</evidence>
<dbReference type="EC" id="2.5.1.25" evidence="1"/>
<keyword evidence="2" id="KW-0808">Transferase</keyword>
<dbReference type="eggNOG" id="COG3148">
    <property type="taxonomic scope" value="Bacteria"/>
</dbReference>
<dbReference type="AlphaFoldDB" id="U4KBQ0"/>
<accession>U4KBQ0</accession>
<protein>
    <recommendedName>
        <fullName evidence="1">tRNA-uridine aminocarboxypropyltransferase</fullName>
        <ecNumber evidence="1">2.5.1.25</ecNumber>
    </recommendedName>
</protein>
<name>U4KBQ0_9VIBR</name>
<evidence type="ECO:0000256" key="3">
    <source>
        <dbReference type="ARBA" id="ARBA00022691"/>
    </source>
</evidence>
<dbReference type="InterPro" id="IPR005636">
    <property type="entry name" value="DTW"/>
</dbReference>
<dbReference type="GO" id="GO:0016432">
    <property type="term" value="F:tRNA-uridine aminocarboxypropyltransferase activity"/>
    <property type="evidence" value="ECO:0007669"/>
    <property type="project" value="UniProtKB-EC"/>
</dbReference>
<keyword evidence="4" id="KW-0819">tRNA processing</keyword>
<dbReference type="Proteomes" id="UP000016895">
    <property type="component" value="Chromosome 1"/>
</dbReference>
<dbReference type="InterPro" id="IPR039262">
    <property type="entry name" value="DTWD2/TAPT"/>
</dbReference>
<keyword evidence="3" id="KW-0949">S-adenosyl-L-methionine</keyword>
<dbReference type="RefSeq" id="WP_004400395.1">
    <property type="nucleotide sequence ID" value="NC_022528.1"/>
</dbReference>
<proteinExistence type="predicted"/>
<dbReference type="GO" id="GO:0008033">
    <property type="term" value="P:tRNA processing"/>
    <property type="evidence" value="ECO:0007669"/>
    <property type="project" value="UniProtKB-KW"/>
</dbReference>
<keyword evidence="7" id="KW-1185">Reference proteome</keyword>
<dbReference type="SMART" id="SM01144">
    <property type="entry name" value="DTW"/>
    <property type="match status" value="1"/>
</dbReference>
<gene>
    <name evidence="6" type="ORF">VIBNI_A1668</name>
</gene>
<dbReference type="OrthoDB" id="370626at2"/>
<dbReference type="STRING" id="28173.VIBNI_A1668"/>
<dbReference type="Pfam" id="PF03942">
    <property type="entry name" value="DTW"/>
    <property type="match status" value="1"/>
</dbReference>
<dbReference type="EMBL" id="FO203526">
    <property type="protein sequence ID" value="CCO57777.1"/>
    <property type="molecule type" value="Genomic_DNA"/>
</dbReference>
<dbReference type="PANTHER" id="PTHR21392:SF1">
    <property type="entry name" value="TRNA-URIDINE AMINOCARBOXYPROPYLTRANSFERASE"/>
    <property type="match status" value="1"/>
</dbReference>
<organism evidence="6 7">
    <name type="scientific">Vibrio nigripulchritudo</name>
    <dbReference type="NCBI Taxonomy" id="28173"/>
    <lineage>
        <taxon>Bacteria</taxon>
        <taxon>Pseudomonadati</taxon>
        <taxon>Pseudomonadota</taxon>
        <taxon>Gammaproteobacteria</taxon>
        <taxon>Vibrionales</taxon>
        <taxon>Vibrionaceae</taxon>
        <taxon>Vibrio</taxon>
    </lineage>
</organism>
<evidence type="ECO:0000313" key="7">
    <source>
        <dbReference type="Proteomes" id="UP000016895"/>
    </source>
</evidence>
<evidence type="ECO:0000256" key="2">
    <source>
        <dbReference type="ARBA" id="ARBA00022679"/>
    </source>
</evidence>
<evidence type="ECO:0000256" key="1">
    <source>
        <dbReference type="ARBA" id="ARBA00012386"/>
    </source>
</evidence>
<sequence length="252" mass="29123">MRIHQVHSLFQQRLAKATKPFNARGAKVVRCQYCQVATLHCICEHQPKVATKVAALIIMSDNEILKPSNTGRLIADTVEETYAFQWTRTEPDEALIRLLEDDQYQPVVVFPEDYVDEKSRLIDIEDPSVRHFHSDKTPLLIFLDGSWREARKMFRKSEYLSRLPVLSIRPETVSSYMMRKSDNETHLATAEVASMVLALFNEKQASETLSLWFDVFKESYLLSKTRIKPDLSKPMLTKYLECTANIEHRVAS</sequence>
<feature type="domain" description="DTW" evidence="5">
    <location>
        <begin position="27"/>
        <end position="225"/>
    </location>
</feature>
<dbReference type="PATRIC" id="fig|1260221.3.peg.1589"/>
<dbReference type="PANTHER" id="PTHR21392">
    <property type="entry name" value="TRNA-URIDINE AMINOCARBOXYPROPYLTRANSFERASE 2"/>
    <property type="match status" value="1"/>
</dbReference>
<evidence type="ECO:0000256" key="4">
    <source>
        <dbReference type="ARBA" id="ARBA00022694"/>
    </source>
</evidence>
<evidence type="ECO:0000259" key="5">
    <source>
        <dbReference type="SMART" id="SM01144"/>
    </source>
</evidence>